<accession>A0A6N8G2E1</accession>
<dbReference type="OrthoDB" id="3436513at2"/>
<dbReference type="AlphaFoldDB" id="A0A6N8G2E1"/>
<gene>
    <name evidence="2" type="ORF">BWI75_18940</name>
</gene>
<sequence length="74" mass="8405">MNYHYSVVIQWSDEDQCYVVSLPEWGEFCHTHGDTYEEALQNAQEVLELLVESAVEDGETLPEPLTVGKSFQVA</sequence>
<dbReference type="Gene3D" id="3.30.160.250">
    <property type="match status" value="1"/>
</dbReference>
<evidence type="ECO:0000313" key="3">
    <source>
        <dbReference type="Proteomes" id="UP000441797"/>
    </source>
</evidence>
<organism evidence="2 3">
    <name type="scientific">Gloeocapsopsis dulcis AAB1 = 1H9</name>
    <dbReference type="NCBI Taxonomy" id="1433147"/>
    <lineage>
        <taxon>Bacteria</taxon>
        <taxon>Bacillati</taxon>
        <taxon>Cyanobacteriota</taxon>
        <taxon>Cyanophyceae</taxon>
        <taxon>Oscillatoriophycideae</taxon>
        <taxon>Chroococcales</taxon>
        <taxon>Chroococcaceae</taxon>
        <taxon>Gloeocapsopsis</taxon>
        <taxon>Gloeocapsopsis dulcis</taxon>
    </lineage>
</organism>
<dbReference type="InterPro" id="IPR051404">
    <property type="entry name" value="TA_system_antitoxin"/>
</dbReference>
<dbReference type="Pfam" id="PF15919">
    <property type="entry name" value="HicB_lk_antitox"/>
    <property type="match status" value="1"/>
</dbReference>
<dbReference type="Proteomes" id="UP000441797">
    <property type="component" value="Unassembled WGS sequence"/>
</dbReference>
<name>A0A6N8G2E1_9CHRO</name>
<dbReference type="PANTHER" id="PTHR34504">
    <property type="entry name" value="ANTITOXIN HICB"/>
    <property type="match status" value="1"/>
</dbReference>
<proteinExistence type="predicted"/>
<comment type="caution">
    <text evidence="2">The sequence shown here is derived from an EMBL/GenBank/DDBJ whole genome shotgun (WGS) entry which is preliminary data.</text>
</comment>
<dbReference type="SUPFAM" id="SSF143100">
    <property type="entry name" value="TTHA1013/TTHA0281-like"/>
    <property type="match status" value="1"/>
</dbReference>
<dbReference type="PANTHER" id="PTHR34504:SF2">
    <property type="entry name" value="UPF0150 PROTEIN SSL0259"/>
    <property type="match status" value="1"/>
</dbReference>
<dbReference type="InterPro" id="IPR031807">
    <property type="entry name" value="HicB-like"/>
</dbReference>
<dbReference type="RefSeq" id="WP_105221767.1">
    <property type="nucleotide sequence ID" value="NZ_CAWNSU010000113.1"/>
</dbReference>
<evidence type="ECO:0000259" key="1">
    <source>
        <dbReference type="Pfam" id="PF15919"/>
    </source>
</evidence>
<keyword evidence="3" id="KW-1185">Reference proteome</keyword>
<evidence type="ECO:0000313" key="2">
    <source>
        <dbReference type="EMBL" id="MUL38346.1"/>
    </source>
</evidence>
<reference evidence="2 3" key="1">
    <citation type="journal article" date="2019" name="Front. Microbiol.">
        <title>Genomic Features for Desiccation Tolerance and Sugar Biosynthesis in the Extremophile Gloeocapsopsis sp. UTEX B3054.</title>
        <authorList>
            <person name="Urrejola C."/>
            <person name="Alcorta J."/>
            <person name="Salas L."/>
            <person name="Vasquez M."/>
            <person name="Polz M.F."/>
            <person name="Vicuna R."/>
            <person name="Diez B."/>
        </authorList>
    </citation>
    <scope>NUCLEOTIDE SEQUENCE [LARGE SCALE GENOMIC DNA]</scope>
    <source>
        <strain evidence="2 3">1H9</strain>
    </source>
</reference>
<protein>
    <recommendedName>
        <fullName evidence="1">HicB-like antitoxin of toxin-antitoxin system domain-containing protein</fullName>
    </recommendedName>
</protein>
<dbReference type="InterPro" id="IPR035069">
    <property type="entry name" value="TTHA1013/TTHA0281-like"/>
</dbReference>
<dbReference type="EMBL" id="NAPY01000037">
    <property type="protein sequence ID" value="MUL38346.1"/>
    <property type="molecule type" value="Genomic_DNA"/>
</dbReference>
<feature type="domain" description="HicB-like antitoxin of toxin-antitoxin system" evidence="1">
    <location>
        <begin position="5"/>
        <end position="69"/>
    </location>
</feature>